<proteinExistence type="predicted"/>
<comment type="caution">
    <text evidence="2">The sequence shown here is derived from an EMBL/GenBank/DDBJ whole genome shotgun (WGS) entry which is preliminary data.</text>
</comment>
<feature type="region of interest" description="Disordered" evidence="1">
    <location>
        <begin position="169"/>
        <end position="211"/>
    </location>
</feature>
<keyword evidence="3" id="KW-1185">Reference proteome</keyword>
<accession>C8NCI1</accession>
<gene>
    <name evidence="2" type="ORF">HMPREF0198_2209</name>
</gene>
<sequence>MNRESTMAIKLTVKEGNNERSWDVMDGQQIDINMAKGAEYTLIDTQTGQTPDGMRVVNNHGQTQIYGSDTFPWVTLHDEGADEPAAPARIEQTFEPAPPAAPAAEENIALAEAPPAEASDAPRHVLEHMQADEIGAPPPNADFEGAPSGGSMLLAGGGALLLGGLSAALSGGSSRGSHHHDEDTSFAPRPTAEPEPITEQPQTTVASATNLPTPYTLNMNGENLDFNNVLQNGKLDASNHQHDNFTLNAGDLLAKATSLTLDGDYGDHLDLSGGGWTQDANNSHYDNYRTYHHGNFTLRVEDDISVSII</sequence>
<evidence type="ECO:0000256" key="1">
    <source>
        <dbReference type="SAM" id="MobiDB-lite"/>
    </source>
</evidence>
<dbReference type="AlphaFoldDB" id="C8NCI1"/>
<evidence type="ECO:0000313" key="3">
    <source>
        <dbReference type="Proteomes" id="UP000004870"/>
    </source>
</evidence>
<feature type="compositionally biased region" description="Polar residues" evidence="1">
    <location>
        <begin position="199"/>
        <end position="211"/>
    </location>
</feature>
<organism evidence="2 3">
    <name type="scientific">Cardiobacterium hominis (strain ATCC 15826 / DSM 8339 / NCTC 10426 / 6573)</name>
    <dbReference type="NCBI Taxonomy" id="638300"/>
    <lineage>
        <taxon>Bacteria</taxon>
        <taxon>Pseudomonadati</taxon>
        <taxon>Pseudomonadota</taxon>
        <taxon>Gammaproteobacteria</taxon>
        <taxon>Cardiobacteriales</taxon>
        <taxon>Cardiobacteriaceae</taxon>
        <taxon>Cardiobacterium</taxon>
    </lineage>
</organism>
<reference evidence="2 3" key="1">
    <citation type="submission" date="2009-08" db="EMBL/GenBank/DDBJ databases">
        <authorList>
            <person name="Qin X."/>
            <person name="Bachman B."/>
            <person name="Battles P."/>
            <person name="Bell A."/>
            <person name="Bess C."/>
            <person name="Bickham C."/>
            <person name="Chaboub L."/>
            <person name="Chen D."/>
            <person name="Coyle M."/>
            <person name="Deiros D.R."/>
            <person name="Dinh H."/>
            <person name="Forbes L."/>
            <person name="Fowler G."/>
            <person name="Francisco L."/>
            <person name="Fu Q."/>
            <person name="Gubbala S."/>
            <person name="Hale W."/>
            <person name="Han Y."/>
            <person name="Hemphill L."/>
            <person name="Highlander S.K."/>
            <person name="Hirani K."/>
            <person name="Hogues M."/>
            <person name="Jackson L."/>
            <person name="Jakkamsetti A."/>
            <person name="Javaid M."/>
            <person name="Jiang H."/>
            <person name="Korchina V."/>
            <person name="Kovar C."/>
            <person name="Lara F."/>
            <person name="Lee S."/>
            <person name="Mata R."/>
            <person name="Mathew T."/>
            <person name="Moen C."/>
            <person name="Morales K."/>
            <person name="Munidasa M."/>
            <person name="Nazareth L."/>
            <person name="Ngo R."/>
            <person name="Nguyen L."/>
            <person name="Okwuonu G."/>
            <person name="Ongeri F."/>
            <person name="Patil S."/>
            <person name="Petrosino J."/>
            <person name="Pham C."/>
            <person name="Pham P."/>
            <person name="Pu L.-L."/>
            <person name="Puazo M."/>
            <person name="Raj R."/>
            <person name="Reid J."/>
            <person name="Rouhana J."/>
            <person name="Saada N."/>
            <person name="Shang Y."/>
            <person name="Simmons D."/>
            <person name="Thornton R."/>
            <person name="Warren J."/>
            <person name="Weissenberger G."/>
            <person name="Zhang J."/>
            <person name="Zhang L."/>
            <person name="Zhou C."/>
            <person name="Zhu D."/>
            <person name="Muzny D."/>
            <person name="Worley K."/>
            <person name="Gibbs R."/>
        </authorList>
    </citation>
    <scope>NUCLEOTIDE SEQUENCE [LARGE SCALE GENOMIC DNA]</scope>
    <source>
        <strain evidence="3">ATCC 15826 / DSM 8339 / NCTC 10426 / 6573</strain>
    </source>
</reference>
<protein>
    <submittedName>
        <fullName evidence="2">Uncharacterized protein</fullName>
    </submittedName>
</protein>
<dbReference type="Proteomes" id="UP000004870">
    <property type="component" value="Unassembled WGS sequence"/>
</dbReference>
<name>C8NCI1_CARH6</name>
<dbReference type="HOGENOM" id="CLU_1014477_0_0_6"/>
<evidence type="ECO:0000313" key="2">
    <source>
        <dbReference type="EMBL" id="EEV87677.1"/>
    </source>
</evidence>
<dbReference type="EMBL" id="ACKY01000116">
    <property type="protein sequence ID" value="EEV87677.1"/>
    <property type="molecule type" value="Genomic_DNA"/>
</dbReference>